<organism evidence="1 2">
    <name type="scientific">Adineta ricciae</name>
    <name type="common">Rotifer</name>
    <dbReference type="NCBI Taxonomy" id="249248"/>
    <lineage>
        <taxon>Eukaryota</taxon>
        <taxon>Metazoa</taxon>
        <taxon>Spiralia</taxon>
        <taxon>Gnathifera</taxon>
        <taxon>Rotifera</taxon>
        <taxon>Eurotatoria</taxon>
        <taxon>Bdelloidea</taxon>
        <taxon>Adinetida</taxon>
        <taxon>Adinetidae</taxon>
        <taxon>Adineta</taxon>
    </lineage>
</organism>
<evidence type="ECO:0000313" key="2">
    <source>
        <dbReference type="Proteomes" id="UP000663852"/>
    </source>
</evidence>
<dbReference type="AlphaFoldDB" id="A0A815Y202"/>
<comment type="caution">
    <text evidence="1">The sequence shown here is derived from an EMBL/GenBank/DDBJ whole genome shotgun (WGS) entry which is preliminary data.</text>
</comment>
<reference evidence="1" key="1">
    <citation type="submission" date="2021-02" db="EMBL/GenBank/DDBJ databases">
        <authorList>
            <person name="Nowell W R."/>
        </authorList>
    </citation>
    <scope>NUCLEOTIDE SEQUENCE</scope>
</reference>
<evidence type="ECO:0000313" key="1">
    <source>
        <dbReference type="EMBL" id="CAF1564592.1"/>
    </source>
</evidence>
<accession>A0A815Y202</accession>
<sequence>PLVLLELPCQNSSSSCDDEVLDCAAGLIPTKSKNLLLSSGSVTYTRSRRSVIPTNLDIILGLIPGIGCGKFVC</sequence>
<protein>
    <submittedName>
        <fullName evidence="1">Uncharacterized protein</fullName>
    </submittedName>
</protein>
<feature type="non-terminal residue" evidence="1">
    <location>
        <position position="1"/>
    </location>
</feature>
<dbReference type="EMBL" id="CAJNOJ010003539">
    <property type="protein sequence ID" value="CAF1564592.1"/>
    <property type="molecule type" value="Genomic_DNA"/>
</dbReference>
<proteinExistence type="predicted"/>
<gene>
    <name evidence="1" type="ORF">EDS130_LOCUS46760</name>
</gene>
<dbReference type="Proteomes" id="UP000663852">
    <property type="component" value="Unassembled WGS sequence"/>
</dbReference>
<name>A0A815Y202_ADIRI</name>